<dbReference type="InterPro" id="IPR036177">
    <property type="entry name" value="Peptidase_M55_sf"/>
</dbReference>
<name>A0ABT2UWF0_9FIRM</name>
<dbReference type="Gene3D" id="3.30.1360.130">
    <property type="entry name" value="Dipeptide transport protein"/>
    <property type="match status" value="1"/>
</dbReference>
<dbReference type="CDD" id="cd08770">
    <property type="entry name" value="DAP_dppA_3"/>
    <property type="match status" value="1"/>
</dbReference>
<sequence length="265" mass="29039">MKVFISADIEGCCGVFSNIETHKNEAVYAPFAKQMTKEVLAVCEAAHEAGADEIVVKDGHGDASNIDPLQMPSYVTLIRGKSGHPYNMMFGLDPTFDAVLYVGYHAAAGCPEFAVSHTSTGNSLYITLNGKRMSEFMLNSFTAASLGVPVAFISGDEAICAAAKELVPEIAAVQTKRGVGNATFCCPTETVMKALREQTKEALGRIGRCHVELPEKFVYEVTYKDWKKAYQMSFFPGMKAVDPFTNRLETENWMDVVTSHNFVVY</sequence>
<dbReference type="SUPFAM" id="SSF63992">
    <property type="entry name" value="Dipeptide transport protein"/>
    <property type="match status" value="1"/>
</dbReference>
<dbReference type="Gene3D" id="3.40.50.10780">
    <property type="entry name" value="Dipeptide transport protein"/>
    <property type="match status" value="1"/>
</dbReference>
<evidence type="ECO:0000313" key="1">
    <source>
        <dbReference type="EMBL" id="MCU6798980.1"/>
    </source>
</evidence>
<dbReference type="Proteomes" id="UP001652395">
    <property type="component" value="Unassembled WGS sequence"/>
</dbReference>
<dbReference type="RefSeq" id="WP_158357427.1">
    <property type="nucleotide sequence ID" value="NZ_JAOQJF010000004.1"/>
</dbReference>
<evidence type="ECO:0000313" key="2">
    <source>
        <dbReference type="Proteomes" id="UP001652395"/>
    </source>
</evidence>
<dbReference type="Pfam" id="PF04951">
    <property type="entry name" value="Peptidase_M55"/>
    <property type="match status" value="1"/>
</dbReference>
<keyword evidence="2" id="KW-1185">Reference proteome</keyword>
<dbReference type="InterPro" id="IPR007035">
    <property type="entry name" value="Peptidase_M55"/>
</dbReference>
<gene>
    <name evidence="1" type="ORF">OCV69_03375</name>
</gene>
<reference evidence="1 2" key="1">
    <citation type="journal article" date="2021" name="ISME Commun">
        <title>Automated analysis of genomic sequences facilitates high-throughput and comprehensive description of bacteria.</title>
        <authorList>
            <person name="Hitch T.C.A."/>
        </authorList>
    </citation>
    <scope>NUCLEOTIDE SEQUENCE [LARGE SCALE GENOMIC DNA]</scope>
    <source>
        <strain evidence="2">f_CCE</strain>
    </source>
</reference>
<comment type="caution">
    <text evidence="1">The sequence shown here is derived from an EMBL/GenBank/DDBJ whole genome shotgun (WGS) entry which is preliminary data.</text>
</comment>
<dbReference type="EMBL" id="JAOQJF010000004">
    <property type="protein sequence ID" value="MCU6798980.1"/>
    <property type="molecule type" value="Genomic_DNA"/>
</dbReference>
<protein>
    <submittedName>
        <fullName evidence="1">M55 family metallopeptidase</fullName>
    </submittedName>
</protein>
<dbReference type="InterPro" id="IPR027476">
    <property type="entry name" value="DppA_N"/>
</dbReference>
<proteinExistence type="predicted"/>
<dbReference type="PIRSF" id="PIRSF015853">
    <property type="entry name" value="Pep_DppA"/>
    <property type="match status" value="1"/>
</dbReference>
<accession>A0ABT2UWF0</accession>
<organism evidence="1 2">
    <name type="scientific">Alitiscatomonas aceti</name>
    <dbReference type="NCBI Taxonomy" id="2981724"/>
    <lineage>
        <taxon>Bacteria</taxon>
        <taxon>Bacillati</taxon>
        <taxon>Bacillota</taxon>
        <taxon>Clostridia</taxon>
        <taxon>Lachnospirales</taxon>
        <taxon>Lachnospiraceae</taxon>
        <taxon>Alitiscatomonas</taxon>
    </lineage>
</organism>